<dbReference type="InterPro" id="IPR017953">
    <property type="entry name" value="Carbohydrate_kinase_pred_CS"/>
</dbReference>
<evidence type="ECO:0000256" key="6">
    <source>
        <dbReference type="ARBA" id="ARBA00023239"/>
    </source>
</evidence>
<protein>
    <recommendedName>
        <fullName evidence="8">ATP-dependent (S)-NAD(P)H-hydrate dehydratase</fullName>
        <ecNumber evidence="8">4.2.1.93</ecNumber>
    </recommendedName>
    <alternativeName>
        <fullName evidence="8">ATP-dependent NAD(P)HX dehydratase</fullName>
    </alternativeName>
</protein>
<evidence type="ECO:0000256" key="3">
    <source>
        <dbReference type="ARBA" id="ARBA00022840"/>
    </source>
</evidence>
<dbReference type="SUPFAM" id="SSF53613">
    <property type="entry name" value="Ribokinase-like"/>
    <property type="match status" value="1"/>
</dbReference>
<dbReference type="Proteomes" id="UP000191024">
    <property type="component" value="Chromosome D"/>
</dbReference>
<dbReference type="Gene3D" id="3.40.1190.20">
    <property type="match status" value="1"/>
</dbReference>
<comment type="catalytic activity">
    <reaction evidence="8">
        <text>(6S)-NADHX + ATP = ADP + phosphate + NADH + H(+)</text>
        <dbReference type="Rhea" id="RHEA:19017"/>
        <dbReference type="ChEBI" id="CHEBI:15378"/>
        <dbReference type="ChEBI" id="CHEBI:30616"/>
        <dbReference type="ChEBI" id="CHEBI:43474"/>
        <dbReference type="ChEBI" id="CHEBI:57945"/>
        <dbReference type="ChEBI" id="CHEBI:64074"/>
        <dbReference type="ChEBI" id="CHEBI:456216"/>
        <dbReference type="EC" id="4.2.1.93"/>
    </reaction>
</comment>
<keyword evidence="3 8" id="KW-0067">ATP-binding</keyword>
<feature type="binding site" evidence="8">
    <location>
        <position position="238"/>
    </location>
    <ligand>
        <name>(6S)-NADPHX</name>
        <dbReference type="ChEBI" id="CHEBI:64076"/>
    </ligand>
</feature>
<dbReference type="CDD" id="cd01171">
    <property type="entry name" value="YXKO-related"/>
    <property type="match status" value="1"/>
</dbReference>
<evidence type="ECO:0000256" key="4">
    <source>
        <dbReference type="ARBA" id="ARBA00022857"/>
    </source>
</evidence>
<keyword evidence="5 8" id="KW-0520">NAD</keyword>
<dbReference type="AlphaFoldDB" id="A0A1G4J9N1"/>
<evidence type="ECO:0000256" key="7">
    <source>
        <dbReference type="ARBA" id="ARBA00047472"/>
    </source>
</evidence>
<dbReference type="PROSITE" id="PS51383">
    <property type="entry name" value="YJEF_C_3"/>
    <property type="match status" value="1"/>
</dbReference>
<evidence type="ECO:0000313" key="10">
    <source>
        <dbReference type="EMBL" id="SCU86626.1"/>
    </source>
</evidence>
<dbReference type="InterPro" id="IPR029056">
    <property type="entry name" value="Ribokinase-like"/>
</dbReference>
<comment type="subcellular location">
    <subcellularLocation>
        <location evidence="8">Cytoplasm</location>
    </subcellularLocation>
</comment>
<evidence type="ECO:0000313" key="11">
    <source>
        <dbReference type="Proteomes" id="UP000191024"/>
    </source>
</evidence>
<feature type="binding site" evidence="8">
    <location>
        <position position="115"/>
    </location>
    <ligand>
        <name>(6S)-NADPHX</name>
        <dbReference type="ChEBI" id="CHEBI:64076"/>
    </ligand>
</feature>
<evidence type="ECO:0000256" key="1">
    <source>
        <dbReference type="ARBA" id="ARBA00022553"/>
    </source>
</evidence>
<dbReference type="GO" id="GO:0047453">
    <property type="term" value="F:ATP-dependent NAD(P)H-hydrate dehydratase activity"/>
    <property type="evidence" value="ECO:0007669"/>
    <property type="project" value="UniProtKB-UniRule"/>
</dbReference>
<dbReference type="PANTHER" id="PTHR12592:SF0">
    <property type="entry name" value="ATP-DEPENDENT (S)-NAD(P)H-HYDRATE DEHYDRATASE"/>
    <property type="match status" value="1"/>
</dbReference>
<evidence type="ECO:0000259" key="9">
    <source>
        <dbReference type="PROSITE" id="PS51383"/>
    </source>
</evidence>
<dbReference type="PANTHER" id="PTHR12592">
    <property type="entry name" value="ATP-DEPENDENT (S)-NAD(P)H-HYDRATE DEHYDRATASE FAMILY MEMBER"/>
    <property type="match status" value="1"/>
</dbReference>
<dbReference type="EMBL" id="LT598463">
    <property type="protein sequence ID" value="SCU86626.1"/>
    <property type="molecule type" value="Genomic_DNA"/>
</dbReference>
<organism evidence="10 11">
    <name type="scientific">Lachancea mirantina</name>
    <dbReference type="NCBI Taxonomy" id="1230905"/>
    <lineage>
        <taxon>Eukaryota</taxon>
        <taxon>Fungi</taxon>
        <taxon>Dikarya</taxon>
        <taxon>Ascomycota</taxon>
        <taxon>Saccharomycotina</taxon>
        <taxon>Saccharomycetes</taxon>
        <taxon>Saccharomycetales</taxon>
        <taxon>Saccharomycetaceae</taxon>
        <taxon>Lachancea</taxon>
    </lineage>
</organism>
<dbReference type="GO" id="GO:0046496">
    <property type="term" value="P:nicotinamide nucleotide metabolic process"/>
    <property type="evidence" value="ECO:0007669"/>
    <property type="project" value="UniProtKB-UniRule"/>
</dbReference>
<dbReference type="NCBIfam" id="TIGR00196">
    <property type="entry name" value="yjeF_cterm"/>
    <property type="match status" value="1"/>
</dbReference>
<keyword evidence="6 8" id="KW-0456">Lyase</keyword>
<proteinExistence type="inferred from homology"/>
<dbReference type="Pfam" id="PF01256">
    <property type="entry name" value="Carb_kinase"/>
    <property type="match status" value="1"/>
</dbReference>
<accession>A0A1G4J9N1</accession>
<keyword evidence="2 8" id="KW-0547">Nucleotide-binding</keyword>
<dbReference type="HAMAP" id="MF_01965">
    <property type="entry name" value="NADHX_dehydratase"/>
    <property type="match status" value="1"/>
</dbReference>
<name>A0A1G4J9N1_9SACH</name>
<feature type="binding site" evidence="8">
    <location>
        <begin position="179"/>
        <end position="185"/>
    </location>
    <ligand>
        <name>(6S)-NADPHX</name>
        <dbReference type="ChEBI" id="CHEBI:64076"/>
    </ligand>
</feature>
<comment type="function">
    <text evidence="8">Catalyzes the dehydration of the S-form of NAD(P)HX at the expense of ATP, which is converted to ADP. Together with NAD(P)HX epimerase, which catalyzes the epimerization of the S- and R-forms, the enzyme allows the repair of both epimers of NAD(P)HX, a damaged form of NAD(P)H that is a result of enzymatic or heat-dependent hydration.</text>
</comment>
<feature type="binding site" evidence="8">
    <location>
        <begin position="228"/>
        <end position="237"/>
    </location>
    <ligand>
        <name>ATP</name>
        <dbReference type="ChEBI" id="CHEBI:30616"/>
    </ligand>
</feature>
<evidence type="ECO:0000256" key="2">
    <source>
        <dbReference type="ARBA" id="ARBA00022741"/>
    </source>
</evidence>
<comment type="similarity">
    <text evidence="8">Belongs to the NnrD/CARKD family.</text>
</comment>
<comment type="cofactor">
    <cofactor evidence="8">
        <name>Mg(2+)</name>
        <dbReference type="ChEBI" id="CHEBI:18420"/>
    </cofactor>
</comment>
<dbReference type="OrthoDB" id="8110916at2759"/>
<gene>
    <name evidence="10" type="ORF">LAMI_0D02938G</name>
</gene>
<dbReference type="EC" id="4.2.1.93" evidence="8"/>
<keyword evidence="11" id="KW-1185">Reference proteome</keyword>
<keyword evidence="1 8" id="KW-0597">Phosphoprotein</keyword>
<reference evidence="10 11" key="1">
    <citation type="submission" date="2016-03" db="EMBL/GenBank/DDBJ databases">
        <authorList>
            <person name="Devillers H."/>
        </authorList>
    </citation>
    <scope>NUCLEOTIDE SEQUENCE [LARGE SCALE GENOMIC DNA]</scope>
    <source>
        <strain evidence="10">CBS 11717</strain>
    </source>
</reference>
<dbReference type="GO" id="GO:0110051">
    <property type="term" value="P:metabolite repair"/>
    <property type="evidence" value="ECO:0007669"/>
    <property type="project" value="TreeGrafter"/>
</dbReference>
<dbReference type="FunFam" id="3.40.1190.20:FF:000023">
    <property type="entry name" value="ATP-dependent (S)-NAD(P)H-hydrate dehydratase"/>
    <property type="match status" value="1"/>
</dbReference>
<dbReference type="GO" id="GO:0005737">
    <property type="term" value="C:cytoplasm"/>
    <property type="evidence" value="ECO:0007669"/>
    <property type="project" value="UniProtKB-SubCell"/>
</dbReference>
<dbReference type="GO" id="GO:0005524">
    <property type="term" value="F:ATP binding"/>
    <property type="evidence" value="ECO:0007669"/>
    <property type="project" value="UniProtKB-KW"/>
</dbReference>
<sequence length="328" mass="36027">MSLFSKLSHQELLLLAKRSCVPPLLPNFHKGQNGRVCIIGGCEDYTGAPYFSAHSAALFGVDLTHVMCELNAAPVIKSYSPNLMVHPYLRESGSASMDKICALLDRMHVCVVGPGLGRNTSMLETTIQILEYLVQKHEGAIPVVLDADGLFLVSSDPYSKKVCNLLRRFQPGRVVLTPNVVEFGRITKRLGCKTGADVARELQCIVVQKGTHDTIWHREGSLKCASEGSNKRVGGQGDTLTGAIAAMLAFSRATHDFEIWKPPQKLEWEQMVVLSCYVGCATTRECARLAYASAKRAMQTTDLNNQVGRAYTNLLGDPENDRDDESRL</sequence>
<evidence type="ECO:0000256" key="8">
    <source>
        <dbReference type="HAMAP-Rule" id="MF_03157"/>
    </source>
</evidence>
<comment type="catalytic activity">
    <reaction evidence="7 8">
        <text>(6S)-NADPHX + ATP = ADP + phosphate + NADPH + H(+)</text>
        <dbReference type="Rhea" id="RHEA:32231"/>
        <dbReference type="ChEBI" id="CHEBI:15378"/>
        <dbReference type="ChEBI" id="CHEBI:30616"/>
        <dbReference type="ChEBI" id="CHEBI:43474"/>
        <dbReference type="ChEBI" id="CHEBI:57783"/>
        <dbReference type="ChEBI" id="CHEBI:64076"/>
        <dbReference type="ChEBI" id="CHEBI:456216"/>
        <dbReference type="EC" id="4.2.1.93"/>
    </reaction>
</comment>
<evidence type="ECO:0000256" key="5">
    <source>
        <dbReference type="ARBA" id="ARBA00023027"/>
    </source>
</evidence>
<keyword evidence="8" id="KW-0963">Cytoplasm</keyword>
<dbReference type="PROSITE" id="PS01050">
    <property type="entry name" value="YJEF_C_2"/>
    <property type="match status" value="1"/>
</dbReference>
<dbReference type="STRING" id="1230905.A0A1G4J9N1"/>
<keyword evidence="4" id="KW-0521">NADP</keyword>
<feature type="binding site" evidence="8">
    <location>
        <begin position="209"/>
        <end position="213"/>
    </location>
    <ligand>
        <name>ATP</name>
        <dbReference type="ChEBI" id="CHEBI:30616"/>
    </ligand>
</feature>
<dbReference type="InterPro" id="IPR000631">
    <property type="entry name" value="CARKD"/>
</dbReference>
<feature type="domain" description="YjeF C-terminal" evidence="9">
    <location>
        <begin position="13"/>
        <end position="314"/>
    </location>
</feature>